<organism evidence="3 4">
    <name type="scientific">Taibaiella chishuiensis</name>
    <dbReference type="NCBI Taxonomy" id="1434707"/>
    <lineage>
        <taxon>Bacteria</taxon>
        <taxon>Pseudomonadati</taxon>
        <taxon>Bacteroidota</taxon>
        <taxon>Chitinophagia</taxon>
        <taxon>Chitinophagales</taxon>
        <taxon>Chitinophagaceae</taxon>
        <taxon>Taibaiella</taxon>
    </lineage>
</organism>
<feature type="region of interest" description="Disordered" evidence="1">
    <location>
        <begin position="28"/>
        <end position="61"/>
    </location>
</feature>
<keyword evidence="4" id="KW-1185">Reference proteome</keyword>
<evidence type="ECO:0008006" key="5">
    <source>
        <dbReference type="Google" id="ProtNLM"/>
    </source>
</evidence>
<protein>
    <recommendedName>
        <fullName evidence="5">Spy/CpxP family protein refolding chaperone</fullName>
    </recommendedName>
</protein>
<feature type="chain" id="PRO_5015121529" description="Spy/CpxP family protein refolding chaperone" evidence="2">
    <location>
        <begin position="21"/>
        <end position="138"/>
    </location>
</feature>
<evidence type="ECO:0000313" key="3">
    <source>
        <dbReference type="EMBL" id="PSK88023.1"/>
    </source>
</evidence>
<evidence type="ECO:0000313" key="4">
    <source>
        <dbReference type="Proteomes" id="UP000240572"/>
    </source>
</evidence>
<sequence>MKKILFAAGISILGLSAVYAQNMQKKAAAQTQTSNASSRSQQTRNPEQIAEMKTARLDKEVGMTADQKKKIYDIFLKEAQENQGRAALRQETNTQVKGILTAEQNQKLEARQAERKEMMMQRKQTVRDGNLQASPAKQ</sequence>
<evidence type="ECO:0000256" key="2">
    <source>
        <dbReference type="SAM" id="SignalP"/>
    </source>
</evidence>
<comment type="caution">
    <text evidence="3">The sequence shown here is derived from an EMBL/GenBank/DDBJ whole genome shotgun (WGS) entry which is preliminary data.</text>
</comment>
<name>A0A2P8CSS9_9BACT</name>
<feature type="signal peptide" evidence="2">
    <location>
        <begin position="1"/>
        <end position="20"/>
    </location>
</feature>
<gene>
    <name evidence="3" type="ORF">B0I18_11654</name>
</gene>
<dbReference type="OrthoDB" id="674452at2"/>
<dbReference type="RefSeq" id="WP_106525394.1">
    <property type="nucleotide sequence ID" value="NZ_PYGD01000016.1"/>
</dbReference>
<dbReference type="Proteomes" id="UP000240572">
    <property type="component" value="Unassembled WGS sequence"/>
</dbReference>
<feature type="compositionally biased region" description="Low complexity" evidence="1">
    <location>
        <begin position="28"/>
        <end position="45"/>
    </location>
</feature>
<dbReference type="AlphaFoldDB" id="A0A2P8CSS9"/>
<keyword evidence="2" id="KW-0732">Signal</keyword>
<accession>A0A2P8CSS9</accession>
<reference evidence="3 4" key="1">
    <citation type="submission" date="2018-03" db="EMBL/GenBank/DDBJ databases">
        <title>Genomic Encyclopedia of Type Strains, Phase III (KMG-III): the genomes of soil and plant-associated and newly described type strains.</title>
        <authorList>
            <person name="Whitman W."/>
        </authorList>
    </citation>
    <scope>NUCLEOTIDE SEQUENCE [LARGE SCALE GENOMIC DNA]</scope>
    <source>
        <strain evidence="3 4">CGMCC 1.12700</strain>
    </source>
</reference>
<feature type="region of interest" description="Disordered" evidence="1">
    <location>
        <begin position="116"/>
        <end position="138"/>
    </location>
</feature>
<proteinExistence type="predicted"/>
<evidence type="ECO:0000256" key="1">
    <source>
        <dbReference type="SAM" id="MobiDB-lite"/>
    </source>
</evidence>
<dbReference type="EMBL" id="PYGD01000016">
    <property type="protein sequence ID" value="PSK88023.1"/>
    <property type="molecule type" value="Genomic_DNA"/>
</dbReference>